<proteinExistence type="predicted"/>
<sequence length="71" mass="8065">MEKRKPKPSANPVLKDVTLLFGLLFFLVLLAAVIPALKFICEVLIILTLLWFLGVTIFRIIKFIIRLINGV</sequence>
<dbReference type="HOGENOM" id="CLU_2733417_0_0_9"/>
<dbReference type="AlphaFoldDB" id="I4DCK6"/>
<dbReference type="Proteomes" id="UP000002892">
    <property type="component" value="Chromosome"/>
</dbReference>
<keyword evidence="1" id="KW-0472">Membrane</keyword>
<feature type="transmembrane region" description="Helical" evidence="1">
    <location>
        <begin position="43"/>
        <end position="65"/>
    </location>
</feature>
<evidence type="ECO:0000256" key="1">
    <source>
        <dbReference type="SAM" id="Phobius"/>
    </source>
</evidence>
<organism evidence="2 3">
    <name type="scientific">Desulfosporosinus acidiphilus (strain DSM 22704 / JCM 16185 / SJ4)</name>
    <dbReference type="NCBI Taxonomy" id="646529"/>
    <lineage>
        <taxon>Bacteria</taxon>
        <taxon>Bacillati</taxon>
        <taxon>Bacillota</taxon>
        <taxon>Clostridia</taxon>
        <taxon>Eubacteriales</taxon>
        <taxon>Desulfitobacteriaceae</taxon>
        <taxon>Desulfosporosinus</taxon>
    </lineage>
</organism>
<name>I4DCK6_DESAJ</name>
<feature type="transmembrane region" description="Helical" evidence="1">
    <location>
        <begin position="12"/>
        <end position="37"/>
    </location>
</feature>
<dbReference type="RefSeq" id="WP_014829510.1">
    <property type="nucleotide sequence ID" value="NC_018068.1"/>
</dbReference>
<keyword evidence="1" id="KW-1133">Transmembrane helix</keyword>
<dbReference type="EMBL" id="CP003639">
    <property type="protein sequence ID" value="AFM43530.1"/>
    <property type="molecule type" value="Genomic_DNA"/>
</dbReference>
<protein>
    <submittedName>
        <fullName evidence="2">Uncharacterized protein</fullName>
    </submittedName>
</protein>
<reference evidence="2 3" key="1">
    <citation type="journal article" date="2012" name="J. Bacteriol.">
        <title>Complete genome sequences of Desulfosporosinus orientis DSM765T, Desulfosporosinus youngiae DSM17734T, Desulfosporosinus meridiei DSM13257T, and Desulfosporosinus acidiphilus DSM22704T.</title>
        <authorList>
            <person name="Pester M."/>
            <person name="Brambilla E."/>
            <person name="Alazard D."/>
            <person name="Rattei T."/>
            <person name="Weinmaier T."/>
            <person name="Han J."/>
            <person name="Lucas S."/>
            <person name="Lapidus A."/>
            <person name="Cheng J.F."/>
            <person name="Goodwin L."/>
            <person name="Pitluck S."/>
            <person name="Peters L."/>
            <person name="Ovchinnikova G."/>
            <person name="Teshima H."/>
            <person name="Detter J.C."/>
            <person name="Han C.S."/>
            <person name="Tapia R."/>
            <person name="Land M.L."/>
            <person name="Hauser L."/>
            <person name="Kyrpides N.C."/>
            <person name="Ivanova N.N."/>
            <person name="Pagani I."/>
            <person name="Huntmann M."/>
            <person name="Wei C.L."/>
            <person name="Davenport K.W."/>
            <person name="Daligault H."/>
            <person name="Chain P.S."/>
            <person name="Chen A."/>
            <person name="Mavromatis K."/>
            <person name="Markowitz V."/>
            <person name="Szeto E."/>
            <person name="Mikhailova N."/>
            <person name="Pati A."/>
            <person name="Wagner M."/>
            <person name="Woyke T."/>
            <person name="Ollivier B."/>
            <person name="Klenk H.P."/>
            <person name="Spring S."/>
            <person name="Loy A."/>
        </authorList>
    </citation>
    <scope>NUCLEOTIDE SEQUENCE [LARGE SCALE GENOMIC DNA]</scope>
    <source>
        <strain evidence="3">DSM 22704 / JCM 16185 / SJ4</strain>
    </source>
</reference>
<evidence type="ECO:0000313" key="3">
    <source>
        <dbReference type="Proteomes" id="UP000002892"/>
    </source>
</evidence>
<dbReference type="KEGG" id="dai:Desaci_4702"/>
<gene>
    <name evidence="2" type="ordered locus">Desaci_4702</name>
</gene>
<keyword evidence="3" id="KW-1185">Reference proteome</keyword>
<keyword evidence="1" id="KW-0812">Transmembrane</keyword>
<evidence type="ECO:0000313" key="2">
    <source>
        <dbReference type="EMBL" id="AFM43530.1"/>
    </source>
</evidence>
<accession>I4DCK6</accession>